<dbReference type="EMBL" id="MFLL01000010">
    <property type="protein sequence ID" value="OGG69651.1"/>
    <property type="molecule type" value="Genomic_DNA"/>
</dbReference>
<evidence type="ECO:0000256" key="1">
    <source>
        <dbReference type="ARBA" id="ARBA00005898"/>
    </source>
</evidence>
<dbReference type="PANTHER" id="PTHR23135:SF4">
    <property type="entry name" value="UDP-N-ACETYLMURAMOYL-L-ALANYL-D-GLUTAMATE--2,6-DIAMINOPIMELATE LIGASE MURE HOMOLOG, CHLOROPLASTIC"/>
    <property type="match status" value="1"/>
</dbReference>
<evidence type="ECO:0000259" key="4">
    <source>
        <dbReference type="Pfam" id="PF08245"/>
    </source>
</evidence>
<comment type="caution">
    <text evidence="5">The sequence shown here is derived from an EMBL/GenBank/DDBJ whole genome shotgun (WGS) entry which is preliminary data.</text>
</comment>
<dbReference type="Pfam" id="PF08245">
    <property type="entry name" value="Mur_ligase_M"/>
    <property type="match status" value="1"/>
</dbReference>
<dbReference type="GO" id="GO:0071555">
    <property type="term" value="P:cell wall organization"/>
    <property type="evidence" value="ECO:0007669"/>
    <property type="project" value="UniProtKB-KW"/>
</dbReference>
<evidence type="ECO:0000256" key="2">
    <source>
        <dbReference type="RuleBase" id="RU004135"/>
    </source>
</evidence>
<keyword evidence="2" id="KW-0133">Cell shape</keyword>
<accession>A0A1F6E7R4</accession>
<keyword evidence="2" id="KW-0961">Cell wall biogenesis/degradation</keyword>
<dbReference type="GO" id="GO:0005737">
    <property type="term" value="C:cytoplasm"/>
    <property type="evidence" value="ECO:0007669"/>
    <property type="project" value="UniProtKB-SubCell"/>
</dbReference>
<comment type="pathway">
    <text evidence="2">Cell wall biogenesis; peptidoglycan biosynthesis.</text>
</comment>
<dbReference type="Gene3D" id="3.90.190.20">
    <property type="entry name" value="Mur ligase, C-terminal domain"/>
    <property type="match status" value="1"/>
</dbReference>
<dbReference type="InterPro" id="IPR013221">
    <property type="entry name" value="Mur_ligase_cen"/>
</dbReference>
<dbReference type="Proteomes" id="UP000176914">
    <property type="component" value="Unassembled WGS sequence"/>
</dbReference>
<dbReference type="AlphaFoldDB" id="A0A1F6E7R4"/>
<dbReference type="Pfam" id="PF02875">
    <property type="entry name" value="Mur_ligase_C"/>
    <property type="match status" value="1"/>
</dbReference>
<evidence type="ECO:0000313" key="5">
    <source>
        <dbReference type="EMBL" id="OGG69651.1"/>
    </source>
</evidence>
<keyword evidence="2" id="KW-0131">Cell cycle</keyword>
<keyword evidence="2" id="KW-0573">Peptidoglycan synthesis</keyword>
<protein>
    <recommendedName>
        <fullName evidence="7">UDP-N-acetylmuramoyl-L-alanyl-D-glutamate--2, 6-diaminopimelate ligase</fullName>
    </recommendedName>
</protein>
<dbReference type="GO" id="GO:0005524">
    <property type="term" value="F:ATP binding"/>
    <property type="evidence" value="ECO:0007669"/>
    <property type="project" value="InterPro"/>
</dbReference>
<feature type="domain" description="Mur ligase C-terminal" evidence="3">
    <location>
        <begin position="262"/>
        <end position="372"/>
    </location>
</feature>
<dbReference type="GO" id="GO:0009252">
    <property type="term" value="P:peptidoglycan biosynthetic process"/>
    <property type="evidence" value="ECO:0007669"/>
    <property type="project" value="UniProtKB-UniPathway"/>
</dbReference>
<dbReference type="Gene3D" id="3.40.1190.10">
    <property type="entry name" value="Mur-like, catalytic domain"/>
    <property type="match status" value="1"/>
</dbReference>
<dbReference type="InterPro" id="IPR004101">
    <property type="entry name" value="Mur_ligase_C"/>
</dbReference>
<proteinExistence type="inferred from homology"/>
<dbReference type="UniPathway" id="UPA00219"/>
<sequence length="432" mass="47154">MSGIKKLLRRLTPSPLLSAYHFSLALLGALVYGFPSRRLTVIGITGTDGKSSTAEYINSIFETAGHKTAMSNSIRVKIDTHSLPSTGRSMPGRFFIQRFFRRALRSDCTVAIVEMTSEGVQQYRHRGIELDALVFTNLSPEHIESHGSFAAYADAKFEIGRALERSGKRPRIIVANGDDSQGARYLALRVEKRRAFSLNKQAPWKADELGGTFTFDGTEMSVKLGGQFYIKNALAAAEVAHALGIGADAIQKGIARITNIPGRMDRIDAGQEFAVVVDYALTPEALENLYKTFGSAKKICVFGCTGGGRDKWKRPVLGKLAETYCETVIVTNDVAYDENPEKIAGDIARGMSKKPEIILDRRAAISRALEIALSLSKGAPLDKARGNQDDVVVLITGMGIDTEISAPDGKKCPWNEGEVVREELGKILKRNV</sequence>
<dbReference type="PANTHER" id="PTHR23135">
    <property type="entry name" value="MUR LIGASE FAMILY MEMBER"/>
    <property type="match status" value="1"/>
</dbReference>
<comment type="similarity">
    <text evidence="1">Belongs to the MurCDEF family. MurE subfamily.</text>
</comment>
<dbReference type="InterPro" id="IPR005761">
    <property type="entry name" value="UDP-N-AcMur-Glu-dNH2Pim_ligase"/>
</dbReference>
<dbReference type="GO" id="GO:0016881">
    <property type="term" value="F:acid-amino acid ligase activity"/>
    <property type="evidence" value="ECO:0007669"/>
    <property type="project" value="InterPro"/>
</dbReference>
<evidence type="ECO:0008006" key="7">
    <source>
        <dbReference type="Google" id="ProtNLM"/>
    </source>
</evidence>
<feature type="domain" description="Mur ligase central" evidence="4">
    <location>
        <begin position="44"/>
        <end position="239"/>
    </location>
</feature>
<reference evidence="5 6" key="1">
    <citation type="journal article" date="2016" name="Nat. Commun.">
        <title>Thousands of microbial genomes shed light on interconnected biogeochemical processes in an aquifer system.</title>
        <authorList>
            <person name="Anantharaman K."/>
            <person name="Brown C.T."/>
            <person name="Hug L.A."/>
            <person name="Sharon I."/>
            <person name="Castelle C.J."/>
            <person name="Probst A.J."/>
            <person name="Thomas B.C."/>
            <person name="Singh A."/>
            <person name="Wilkins M.J."/>
            <person name="Karaoz U."/>
            <person name="Brodie E.L."/>
            <person name="Williams K.H."/>
            <person name="Hubbard S.S."/>
            <person name="Banfield J.F."/>
        </authorList>
    </citation>
    <scope>NUCLEOTIDE SEQUENCE [LARGE SCALE GENOMIC DNA]</scope>
</reference>
<dbReference type="InterPro" id="IPR036565">
    <property type="entry name" value="Mur-like_cat_sf"/>
</dbReference>
<dbReference type="NCBIfam" id="TIGR01085">
    <property type="entry name" value="murE"/>
    <property type="match status" value="1"/>
</dbReference>
<evidence type="ECO:0000259" key="3">
    <source>
        <dbReference type="Pfam" id="PF02875"/>
    </source>
</evidence>
<dbReference type="GO" id="GO:0008360">
    <property type="term" value="P:regulation of cell shape"/>
    <property type="evidence" value="ECO:0007669"/>
    <property type="project" value="UniProtKB-KW"/>
</dbReference>
<name>A0A1F6E7R4_9BACT</name>
<organism evidence="5 6">
    <name type="scientific">Candidatus Kaiserbacteria bacterium RIFCSPHIGHO2_02_FULL_55_25</name>
    <dbReference type="NCBI Taxonomy" id="1798498"/>
    <lineage>
        <taxon>Bacteria</taxon>
        <taxon>Candidatus Kaiseribacteriota</taxon>
    </lineage>
</organism>
<dbReference type="InterPro" id="IPR036615">
    <property type="entry name" value="Mur_ligase_C_dom_sf"/>
</dbReference>
<evidence type="ECO:0000313" key="6">
    <source>
        <dbReference type="Proteomes" id="UP000176914"/>
    </source>
</evidence>
<dbReference type="SUPFAM" id="SSF53244">
    <property type="entry name" value="MurD-like peptide ligases, peptide-binding domain"/>
    <property type="match status" value="1"/>
</dbReference>
<gene>
    <name evidence="5" type="ORF">A3C20_03980</name>
</gene>
<dbReference type="SUPFAM" id="SSF53623">
    <property type="entry name" value="MurD-like peptide ligases, catalytic domain"/>
    <property type="match status" value="1"/>
</dbReference>
<comment type="subcellular location">
    <subcellularLocation>
        <location evidence="2">Cytoplasm</location>
    </subcellularLocation>
</comment>
<keyword evidence="2" id="KW-0132">Cell division</keyword>
<dbReference type="GO" id="GO:0051301">
    <property type="term" value="P:cell division"/>
    <property type="evidence" value="ECO:0007669"/>
    <property type="project" value="UniProtKB-KW"/>
</dbReference>